<dbReference type="RefSeq" id="WP_103200566.1">
    <property type="nucleotide sequence ID" value="NZ_PDGH01000101.1"/>
</dbReference>
<protein>
    <submittedName>
        <fullName evidence="1">Uncharacterized protein</fullName>
    </submittedName>
</protein>
<organism evidence="1 2">
    <name type="scientific">Vibrio vulnificus</name>
    <dbReference type="NCBI Taxonomy" id="672"/>
    <lineage>
        <taxon>Bacteria</taxon>
        <taxon>Pseudomonadati</taxon>
        <taxon>Pseudomonadota</taxon>
        <taxon>Gammaproteobacteria</taxon>
        <taxon>Vibrionales</taxon>
        <taxon>Vibrionaceae</taxon>
        <taxon>Vibrio</taxon>
    </lineage>
</organism>
<dbReference type="EMBL" id="PDGH01000101">
    <property type="protein sequence ID" value="POB47131.1"/>
    <property type="molecule type" value="Genomic_DNA"/>
</dbReference>
<evidence type="ECO:0000313" key="1">
    <source>
        <dbReference type="EMBL" id="POB47131.1"/>
    </source>
</evidence>
<sequence length="106" mass="11592">MDLHQLAKMSEADIASWVRGNTDKFSLISDSELESTIDARDRWEERATELANDVGTLLNIDVGEHSSANCPVQNAIDAVYQATQKKATTDALKERLSGVLNGDSLN</sequence>
<comment type="caution">
    <text evidence="1">The sequence shown here is derived from an EMBL/GenBank/DDBJ whole genome shotgun (WGS) entry which is preliminary data.</text>
</comment>
<evidence type="ECO:0000313" key="2">
    <source>
        <dbReference type="Proteomes" id="UP000237466"/>
    </source>
</evidence>
<name>A0A2S3R1Z9_VIBVL</name>
<accession>A0A2S3R1Z9</accession>
<proteinExistence type="predicted"/>
<gene>
    <name evidence="1" type="ORF">CRN52_13715</name>
</gene>
<reference evidence="1 2" key="1">
    <citation type="journal article" date="2018" name="Front. Microbiol.">
        <title>Phylogeny of Vibrio vulnificus from the Analysis of the Core-Genome: Implications for Intra-Species Taxonomy.</title>
        <authorList>
            <person name="Roig F.J."/>
            <person name="Gonzalez-Candelas F."/>
            <person name="Sanjuan E."/>
            <person name="Fouz B."/>
            <person name="Feil E.J."/>
            <person name="Llorens C."/>
            <person name="Baker-Austin C."/>
            <person name="Oliver J.D."/>
            <person name="Danin-Poleg Y."/>
            <person name="Gibas C.J."/>
            <person name="Kashi Y."/>
            <person name="Gulig P.A."/>
            <person name="Morrison S.S."/>
            <person name="Amaro C."/>
        </authorList>
    </citation>
    <scope>NUCLEOTIDE SEQUENCE [LARGE SCALE GENOMIC DNA]</scope>
    <source>
        <strain evidence="1 2">CECT4608</strain>
    </source>
</reference>
<dbReference type="AlphaFoldDB" id="A0A2S3R1Z9"/>
<dbReference type="Proteomes" id="UP000237466">
    <property type="component" value="Unassembled WGS sequence"/>
</dbReference>